<proteinExistence type="predicted"/>
<sequence>MCKFMEHGRLNFMILLSFNRYADNYCFIVWGLDKRNLNQRIRADLCDQRGPTPDQIDRMKKRSCSSSHWELITIVPPEKATRTLT</sequence>
<dbReference type="EMBL" id="CM056818">
    <property type="protein sequence ID" value="KAJ8622100.1"/>
    <property type="molecule type" value="Genomic_DNA"/>
</dbReference>
<organism evidence="1 2">
    <name type="scientific">Persea americana</name>
    <name type="common">Avocado</name>
    <dbReference type="NCBI Taxonomy" id="3435"/>
    <lineage>
        <taxon>Eukaryota</taxon>
        <taxon>Viridiplantae</taxon>
        <taxon>Streptophyta</taxon>
        <taxon>Embryophyta</taxon>
        <taxon>Tracheophyta</taxon>
        <taxon>Spermatophyta</taxon>
        <taxon>Magnoliopsida</taxon>
        <taxon>Magnoliidae</taxon>
        <taxon>Laurales</taxon>
        <taxon>Lauraceae</taxon>
        <taxon>Persea</taxon>
    </lineage>
</organism>
<evidence type="ECO:0000313" key="2">
    <source>
        <dbReference type="Proteomes" id="UP001234297"/>
    </source>
</evidence>
<accession>A0ACC2KLT2</accession>
<evidence type="ECO:0000313" key="1">
    <source>
        <dbReference type="EMBL" id="KAJ8622100.1"/>
    </source>
</evidence>
<dbReference type="Proteomes" id="UP001234297">
    <property type="component" value="Chromosome 10"/>
</dbReference>
<name>A0ACC2KLT2_PERAE</name>
<protein>
    <submittedName>
        <fullName evidence="1">Uncharacterized protein</fullName>
    </submittedName>
</protein>
<comment type="caution">
    <text evidence="1">The sequence shown here is derived from an EMBL/GenBank/DDBJ whole genome shotgun (WGS) entry which is preliminary data.</text>
</comment>
<keyword evidence="2" id="KW-1185">Reference proteome</keyword>
<reference evidence="1 2" key="1">
    <citation type="journal article" date="2022" name="Hortic Res">
        <title>A haplotype resolved chromosomal level avocado genome allows analysis of novel avocado genes.</title>
        <authorList>
            <person name="Nath O."/>
            <person name="Fletcher S.J."/>
            <person name="Hayward A."/>
            <person name="Shaw L.M."/>
            <person name="Masouleh A.K."/>
            <person name="Furtado A."/>
            <person name="Henry R.J."/>
            <person name="Mitter N."/>
        </authorList>
    </citation>
    <scope>NUCLEOTIDE SEQUENCE [LARGE SCALE GENOMIC DNA]</scope>
    <source>
        <strain evidence="2">cv. Hass</strain>
    </source>
</reference>
<gene>
    <name evidence="1" type="ORF">MRB53_030629</name>
</gene>